<evidence type="ECO:0000313" key="1">
    <source>
        <dbReference type="EMBL" id="KAA3488156.1"/>
    </source>
</evidence>
<protein>
    <submittedName>
        <fullName evidence="1">Reverse transcriptase</fullName>
    </submittedName>
</protein>
<keyword evidence="2" id="KW-1185">Reference proteome</keyword>
<dbReference type="PANTHER" id="PTHR46890:SF48">
    <property type="entry name" value="RNA-DIRECTED DNA POLYMERASE"/>
    <property type="match status" value="1"/>
</dbReference>
<comment type="caution">
    <text evidence="1">The sequence shown here is derived from an EMBL/GenBank/DDBJ whole genome shotgun (WGS) entry which is preliminary data.</text>
</comment>
<organism evidence="1 2">
    <name type="scientific">Gossypium australe</name>
    <dbReference type="NCBI Taxonomy" id="47621"/>
    <lineage>
        <taxon>Eukaryota</taxon>
        <taxon>Viridiplantae</taxon>
        <taxon>Streptophyta</taxon>
        <taxon>Embryophyta</taxon>
        <taxon>Tracheophyta</taxon>
        <taxon>Spermatophyta</taxon>
        <taxon>Magnoliopsida</taxon>
        <taxon>eudicotyledons</taxon>
        <taxon>Gunneridae</taxon>
        <taxon>Pentapetalae</taxon>
        <taxon>rosids</taxon>
        <taxon>malvids</taxon>
        <taxon>Malvales</taxon>
        <taxon>Malvaceae</taxon>
        <taxon>Malvoideae</taxon>
        <taxon>Gossypium</taxon>
    </lineage>
</organism>
<gene>
    <name evidence="1" type="ORF">EPI10_031930</name>
</gene>
<reference evidence="2" key="1">
    <citation type="journal article" date="2019" name="Plant Biotechnol. J.">
        <title>Genome sequencing of the Australian wild diploid species Gossypium australe highlights disease resistance and delayed gland morphogenesis.</title>
        <authorList>
            <person name="Cai Y."/>
            <person name="Cai X."/>
            <person name="Wang Q."/>
            <person name="Wang P."/>
            <person name="Zhang Y."/>
            <person name="Cai C."/>
            <person name="Xu Y."/>
            <person name="Wang K."/>
            <person name="Zhou Z."/>
            <person name="Wang C."/>
            <person name="Geng S."/>
            <person name="Li B."/>
            <person name="Dong Q."/>
            <person name="Hou Y."/>
            <person name="Wang H."/>
            <person name="Ai P."/>
            <person name="Liu Z."/>
            <person name="Yi F."/>
            <person name="Sun M."/>
            <person name="An G."/>
            <person name="Cheng J."/>
            <person name="Zhang Y."/>
            <person name="Shi Q."/>
            <person name="Xie Y."/>
            <person name="Shi X."/>
            <person name="Chang Y."/>
            <person name="Huang F."/>
            <person name="Chen Y."/>
            <person name="Hong S."/>
            <person name="Mi L."/>
            <person name="Sun Q."/>
            <person name="Zhang L."/>
            <person name="Zhou B."/>
            <person name="Peng R."/>
            <person name="Zhang X."/>
            <person name="Liu F."/>
        </authorList>
    </citation>
    <scope>NUCLEOTIDE SEQUENCE [LARGE SCALE GENOMIC DNA]</scope>
    <source>
        <strain evidence="2">cv. PA1801</strain>
    </source>
</reference>
<evidence type="ECO:0000313" key="2">
    <source>
        <dbReference type="Proteomes" id="UP000325315"/>
    </source>
</evidence>
<dbReference type="EMBL" id="SMMG02000001">
    <property type="protein sequence ID" value="KAA3488156.1"/>
    <property type="molecule type" value="Genomic_DNA"/>
</dbReference>
<dbReference type="Proteomes" id="UP000325315">
    <property type="component" value="Unassembled WGS sequence"/>
</dbReference>
<dbReference type="AlphaFoldDB" id="A0A5B6X3I8"/>
<keyword evidence="1" id="KW-0695">RNA-directed DNA polymerase</keyword>
<dbReference type="GO" id="GO:0003964">
    <property type="term" value="F:RNA-directed DNA polymerase activity"/>
    <property type="evidence" value="ECO:0007669"/>
    <property type="project" value="UniProtKB-KW"/>
</dbReference>
<sequence length="224" mass="26174">MLEEDEAQSAFIPGRMITDNVLLAYEILNMLRNKRMGRKEAFALKLYMSKAYDRVGWGFVRDVMLKMGFHIRWVDFVLRYVNSVSYSVCINGEIWASFKPTWGLRQGDLFSPYLFLICKEGLSTLMRVSMREMRSKGVKVSRRGLRVGKEDNISVWQDAWVSSLENHKIQESVRNHNFIIVDDLIDPNERQWRTEVITKVFNEVEADAILNILLARNLQDDCQV</sequence>
<accession>A0A5B6X3I8</accession>
<dbReference type="InterPro" id="IPR052343">
    <property type="entry name" value="Retrotransposon-Effector_Assoc"/>
</dbReference>
<name>A0A5B6X3I8_9ROSI</name>
<proteinExistence type="predicted"/>
<keyword evidence="1" id="KW-0548">Nucleotidyltransferase</keyword>
<dbReference type="OrthoDB" id="445826at2759"/>
<keyword evidence="1" id="KW-0808">Transferase</keyword>
<dbReference type="PANTHER" id="PTHR46890">
    <property type="entry name" value="NON-LTR RETROLELEMENT REVERSE TRANSCRIPTASE-LIKE PROTEIN-RELATED"/>
    <property type="match status" value="1"/>
</dbReference>